<feature type="DNA-binding region" description="H-T-H motif" evidence="2">
    <location>
        <begin position="37"/>
        <end position="56"/>
    </location>
</feature>
<accession>A0ABV1HK00</accession>
<keyword evidence="5" id="KW-1185">Reference proteome</keyword>
<dbReference type="InterPro" id="IPR050624">
    <property type="entry name" value="HTH-type_Tx_Regulator"/>
</dbReference>
<dbReference type="InterPro" id="IPR009057">
    <property type="entry name" value="Homeodomain-like_sf"/>
</dbReference>
<dbReference type="PANTHER" id="PTHR43479:SF11">
    <property type="entry name" value="ACREF_ENVCD OPERON REPRESSOR-RELATED"/>
    <property type="match status" value="1"/>
</dbReference>
<dbReference type="PROSITE" id="PS50977">
    <property type="entry name" value="HTH_TETR_2"/>
    <property type="match status" value="1"/>
</dbReference>
<evidence type="ECO:0000256" key="1">
    <source>
        <dbReference type="ARBA" id="ARBA00023125"/>
    </source>
</evidence>
<dbReference type="EMBL" id="JBBMFJ010000008">
    <property type="protein sequence ID" value="MEQ2562642.1"/>
    <property type="molecule type" value="Genomic_DNA"/>
</dbReference>
<name>A0ABV1HK00_9FIRM</name>
<proteinExistence type="predicted"/>
<evidence type="ECO:0000313" key="5">
    <source>
        <dbReference type="Proteomes" id="UP001437460"/>
    </source>
</evidence>
<dbReference type="Pfam" id="PF00440">
    <property type="entry name" value="TetR_N"/>
    <property type="match status" value="1"/>
</dbReference>
<dbReference type="InterPro" id="IPR001647">
    <property type="entry name" value="HTH_TetR"/>
</dbReference>
<dbReference type="Proteomes" id="UP001437460">
    <property type="component" value="Unassembled WGS sequence"/>
</dbReference>
<evidence type="ECO:0000259" key="3">
    <source>
        <dbReference type="PROSITE" id="PS50977"/>
    </source>
</evidence>
<comment type="caution">
    <text evidence="4">The sequence shown here is derived from an EMBL/GenBank/DDBJ whole genome shotgun (WGS) entry which is preliminary data.</text>
</comment>
<organism evidence="4 5">
    <name type="scientific">Ventrimonas faecis</name>
    <dbReference type="NCBI Taxonomy" id="3133170"/>
    <lineage>
        <taxon>Bacteria</taxon>
        <taxon>Bacillati</taxon>
        <taxon>Bacillota</taxon>
        <taxon>Clostridia</taxon>
        <taxon>Lachnospirales</taxon>
        <taxon>Lachnospiraceae</taxon>
        <taxon>Ventrimonas</taxon>
    </lineage>
</organism>
<gene>
    <name evidence="4" type="ORF">WMO41_05625</name>
</gene>
<evidence type="ECO:0000256" key="2">
    <source>
        <dbReference type="PROSITE-ProRule" id="PRU00335"/>
    </source>
</evidence>
<dbReference type="Gene3D" id="1.10.357.10">
    <property type="entry name" value="Tetracycline Repressor, domain 2"/>
    <property type="match status" value="1"/>
</dbReference>
<dbReference type="RefSeq" id="WP_349228913.1">
    <property type="nucleotide sequence ID" value="NZ_JBBMFJ010000008.1"/>
</dbReference>
<sequence>MAQSTSRKTSITARRTYALLKGALFSQLAALPFEQLTLTDICNTALISRSTFYRYFEDKYDLLHYCLGSMLDELGLDEDVLYLTNRSSVRDFLRILLRLIGENRILYQKIYHANQDGDLMRIIRTGLIRIMNDKVQAAEQKGYRLKLPAPIFASLMTDFYFDIVKCYLEQDEPCDPDSFVDSICLFIERDFFAPPEA</sequence>
<feature type="domain" description="HTH tetR-type" evidence="3">
    <location>
        <begin position="14"/>
        <end position="74"/>
    </location>
</feature>
<reference evidence="4 5" key="1">
    <citation type="submission" date="2024-03" db="EMBL/GenBank/DDBJ databases">
        <title>Human intestinal bacterial collection.</title>
        <authorList>
            <person name="Pauvert C."/>
            <person name="Hitch T.C.A."/>
            <person name="Clavel T."/>
        </authorList>
    </citation>
    <scope>NUCLEOTIDE SEQUENCE [LARGE SCALE GENOMIC DNA]</scope>
    <source>
        <strain evidence="4 5">CLA-AP-H27</strain>
    </source>
</reference>
<keyword evidence="1 2" id="KW-0238">DNA-binding</keyword>
<dbReference type="SUPFAM" id="SSF46689">
    <property type="entry name" value="Homeodomain-like"/>
    <property type="match status" value="1"/>
</dbReference>
<dbReference type="PANTHER" id="PTHR43479">
    <property type="entry name" value="ACREF/ENVCD OPERON REPRESSOR-RELATED"/>
    <property type="match status" value="1"/>
</dbReference>
<protein>
    <submittedName>
        <fullName evidence="4">TetR family transcriptional regulator</fullName>
    </submittedName>
</protein>
<evidence type="ECO:0000313" key="4">
    <source>
        <dbReference type="EMBL" id="MEQ2562642.1"/>
    </source>
</evidence>